<evidence type="ECO:0000256" key="5">
    <source>
        <dbReference type="ARBA" id="ARBA00022618"/>
    </source>
</evidence>
<dbReference type="GO" id="GO:0022857">
    <property type="term" value="F:transmembrane transporter activity"/>
    <property type="evidence" value="ECO:0007669"/>
    <property type="project" value="InterPro"/>
</dbReference>
<dbReference type="RefSeq" id="WP_076646359.1">
    <property type="nucleotide sequence ID" value="NZ_FTPS01000001.1"/>
</dbReference>
<feature type="region of interest" description="Disordered" evidence="11">
    <location>
        <begin position="1"/>
        <end position="26"/>
    </location>
</feature>
<dbReference type="Gene3D" id="3.30.420.270">
    <property type="match status" value="1"/>
</dbReference>
<gene>
    <name evidence="13" type="ORF">SAMN05421849_0142</name>
</gene>
<dbReference type="GO" id="GO:0051301">
    <property type="term" value="P:cell division"/>
    <property type="evidence" value="ECO:0007669"/>
    <property type="project" value="UniProtKB-KW"/>
</dbReference>
<evidence type="ECO:0000256" key="11">
    <source>
        <dbReference type="SAM" id="MobiDB-lite"/>
    </source>
</evidence>
<organism evidence="13 14">
    <name type="scientific">Pontibaca methylaminivorans</name>
    <dbReference type="NCBI Taxonomy" id="515897"/>
    <lineage>
        <taxon>Bacteria</taxon>
        <taxon>Pseudomonadati</taxon>
        <taxon>Pseudomonadota</taxon>
        <taxon>Alphaproteobacteria</taxon>
        <taxon>Rhodobacterales</taxon>
        <taxon>Roseobacteraceae</taxon>
        <taxon>Pontibaca</taxon>
    </lineage>
</organism>
<keyword evidence="8 12" id="KW-0472">Membrane</keyword>
<evidence type="ECO:0000256" key="3">
    <source>
        <dbReference type="ARBA" id="ARBA00022475"/>
    </source>
</evidence>
<dbReference type="STRING" id="515897.SAMN05421849_0142"/>
<evidence type="ECO:0000256" key="6">
    <source>
        <dbReference type="ARBA" id="ARBA00022692"/>
    </source>
</evidence>
<evidence type="ECO:0000256" key="10">
    <source>
        <dbReference type="RuleBase" id="RU003879"/>
    </source>
</evidence>
<dbReference type="NCBIfam" id="TIGR02801">
    <property type="entry name" value="tolR"/>
    <property type="match status" value="1"/>
</dbReference>
<keyword evidence="7 12" id="KW-1133">Transmembrane helix</keyword>
<feature type="transmembrane region" description="Helical" evidence="12">
    <location>
        <begin position="29"/>
        <end position="52"/>
    </location>
</feature>
<dbReference type="InterPro" id="IPR003400">
    <property type="entry name" value="ExbD"/>
</dbReference>
<evidence type="ECO:0000256" key="9">
    <source>
        <dbReference type="ARBA" id="ARBA00023306"/>
    </source>
</evidence>
<dbReference type="AlphaFoldDB" id="A0A1R3WBG0"/>
<sequence length="158" mass="16943">MARIQQIGGRQRGLGRSRRRGGGRPMSEINVTPFVDVMLVLLIIFMVAAPLLTVGVPIDLPKTAATALPSDSEEPLTITITSSGELQIQTTPTPREELIPKLRAIATEREGRRIFLRADGAVSYKDVMEVMGALNASGFSNVGLVTDTGGPTLDQSEQ</sequence>
<keyword evidence="6 10" id="KW-0812">Transmembrane</keyword>
<keyword evidence="9" id="KW-0131">Cell cycle</keyword>
<dbReference type="GO" id="GO:0015031">
    <property type="term" value="P:protein transport"/>
    <property type="evidence" value="ECO:0007669"/>
    <property type="project" value="UniProtKB-KW"/>
</dbReference>
<reference evidence="13 14" key="1">
    <citation type="submission" date="2017-01" db="EMBL/GenBank/DDBJ databases">
        <authorList>
            <person name="Mah S.A."/>
            <person name="Swanson W.J."/>
            <person name="Moy G.W."/>
            <person name="Vacquier V.D."/>
        </authorList>
    </citation>
    <scope>NUCLEOTIDE SEQUENCE [LARGE SCALE GENOMIC DNA]</scope>
    <source>
        <strain evidence="13 14">DSM 21219</strain>
    </source>
</reference>
<keyword evidence="10" id="KW-0653">Protein transport</keyword>
<dbReference type="PANTHER" id="PTHR30558:SF7">
    <property type="entry name" value="TOL-PAL SYSTEM PROTEIN TOLR"/>
    <property type="match status" value="1"/>
</dbReference>
<dbReference type="GO" id="GO:0005886">
    <property type="term" value="C:plasma membrane"/>
    <property type="evidence" value="ECO:0007669"/>
    <property type="project" value="UniProtKB-SubCell"/>
</dbReference>
<keyword evidence="4" id="KW-0997">Cell inner membrane</keyword>
<dbReference type="PANTHER" id="PTHR30558">
    <property type="entry name" value="EXBD MEMBRANE COMPONENT OF PMF-DRIVEN MACROMOLECULE IMPORT SYSTEM"/>
    <property type="match status" value="1"/>
</dbReference>
<evidence type="ECO:0000256" key="1">
    <source>
        <dbReference type="ARBA" id="ARBA00004162"/>
    </source>
</evidence>
<keyword evidence="3" id="KW-1003">Cell membrane</keyword>
<dbReference type="InterPro" id="IPR014168">
    <property type="entry name" value="Tol-Pal_TolR"/>
</dbReference>
<feature type="compositionally biased region" description="Basic residues" evidence="11">
    <location>
        <begin position="13"/>
        <end position="22"/>
    </location>
</feature>
<keyword evidence="14" id="KW-1185">Reference proteome</keyword>
<protein>
    <submittedName>
        <fullName evidence="13">Cell division and transport-associated protein TolR</fullName>
    </submittedName>
</protein>
<evidence type="ECO:0000256" key="7">
    <source>
        <dbReference type="ARBA" id="ARBA00022989"/>
    </source>
</evidence>
<accession>A0A1R3WBG0</accession>
<evidence type="ECO:0000313" key="14">
    <source>
        <dbReference type="Proteomes" id="UP000192455"/>
    </source>
</evidence>
<proteinExistence type="inferred from homology"/>
<evidence type="ECO:0000256" key="2">
    <source>
        <dbReference type="ARBA" id="ARBA00005811"/>
    </source>
</evidence>
<comment type="similarity">
    <text evidence="2 10">Belongs to the ExbD/TolR family.</text>
</comment>
<dbReference type="Pfam" id="PF02472">
    <property type="entry name" value="ExbD"/>
    <property type="match status" value="1"/>
</dbReference>
<dbReference type="Proteomes" id="UP000192455">
    <property type="component" value="Unassembled WGS sequence"/>
</dbReference>
<evidence type="ECO:0000313" key="13">
    <source>
        <dbReference type="EMBL" id="SIT74350.1"/>
    </source>
</evidence>
<name>A0A1R3WBG0_9RHOB</name>
<dbReference type="OrthoDB" id="9798629at2"/>
<keyword evidence="5 13" id="KW-0132">Cell division</keyword>
<dbReference type="EMBL" id="FTPS01000001">
    <property type="protein sequence ID" value="SIT74350.1"/>
    <property type="molecule type" value="Genomic_DNA"/>
</dbReference>
<evidence type="ECO:0000256" key="12">
    <source>
        <dbReference type="SAM" id="Phobius"/>
    </source>
</evidence>
<evidence type="ECO:0000256" key="4">
    <source>
        <dbReference type="ARBA" id="ARBA00022519"/>
    </source>
</evidence>
<comment type="subcellular location">
    <subcellularLocation>
        <location evidence="1">Cell membrane</location>
        <topology evidence="1">Single-pass membrane protein</topology>
    </subcellularLocation>
    <subcellularLocation>
        <location evidence="10">Cell membrane</location>
        <topology evidence="10">Single-pass type II membrane protein</topology>
    </subcellularLocation>
</comment>
<evidence type="ECO:0000256" key="8">
    <source>
        <dbReference type="ARBA" id="ARBA00023136"/>
    </source>
</evidence>
<keyword evidence="10" id="KW-0813">Transport</keyword>